<dbReference type="Pfam" id="PF00646">
    <property type="entry name" value="F-box"/>
    <property type="match status" value="1"/>
</dbReference>
<protein>
    <recommendedName>
        <fullName evidence="1">F-box domain-containing protein</fullName>
    </recommendedName>
</protein>
<dbReference type="InterPro" id="IPR001810">
    <property type="entry name" value="F-box_dom"/>
</dbReference>
<feature type="domain" description="F-box" evidence="1">
    <location>
        <begin position="80"/>
        <end position="112"/>
    </location>
</feature>
<evidence type="ECO:0000313" key="2">
    <source>
        <dbReference type="EMBL" id="CAL8078524.1"/>
    </source>
</evidence>
<dbReference type="InterPro" id="IPR036047">
    <property type="entry name" value="F-box-like_dom_sf"/>
</dbReference>
<gene>
    <name evidence="2" type="ORF">ODALV1_LOCUS4121</name>
</gene>
<organism evidence="2 3">
    <name type="scientific">Orchesella dallaii</name>
    <dbReference type="NCBI Taxonomy" id="48710"/>
    <lineage>
        <taxon>Eukaryota</taxon>
        <taxon>Metazoa</taxon>
        <taxon>Ecdysozoa</taxon>
        <taxon>Arthropoda</taxon>
        <taxon>Hexapoda</taxon>
        <taxon>Collembola</taxon>
        <taxon>Entomobryomorpha</taxon>
        <taxon>Entomobryoidea</taxon>
        <taxon>Orchesellidae</taxon>
        <taxon>Orchesellinae</taxon>
        <taxon>Orchesella</taxon>
    </lineage>
</organism>
<dbReference type="CDD" id="cd09917">
    <property type="entry name" value="F-box_SF"/>
    <property type="match status" value="1"/>
</dbReference>
<evidence type="ECO:0000313" key="3">
    <source>
        <dbReference type="Proteomes" id="UP001642540"/>
    </source>
</evidence>
<proteinExistence type="predicted"/>
<keyword evidence="3" id="KW-1185">Reference proteome</keyword>
<accession>A0ABP1PV12</accession>
<comment type="caution">
    <text evidence="2">The sequence shown here is derived from an EMBL/GenBank/DDBJ whole genome shotgun (WGS) entry which is preliminary data.</text>
</comment>
<evidence type="ECO:0000259" key="1">
    <source>
        <dbReference type="Pfam" id="PF00646"/>
    </source>
</evidence>
<dbReference type="SUPFAM" id="SSF81383">
    <property type="entry name" value="F-box domain"/>
    <property type="match status" value="1"/>
</dbReference>
<dbReference type="EMBL" id="CAXLJM020000013">
    <property type="protein sequence ID" value="CAL8078524.1"/>
    <property type="molecule type" value="Genomic_DNA"/>
</dbReference>
<sequence length="205" mass="23995">MKSLHLKIDRTMSYLIKERVMRDKSDQGDDSVTLADLVLAYEKNLSVKKEGRIEEPASFETRMENVEVAGYHFPADNLTEVWLNIFEKLDAKDKITFSKTCGEWHDWVASKRTSFLFSEVLPVVALTSNLPVKELLNCRTICKSWSRDFNLLYAAHPSHFRLESVIGALENKIWEFNTTDYRMARFKRESYNSVLKNFCFNKYDK</sequence>
<name>A0ABP1PV12_9HEXA</name>
<reference evidence="2 3" key="1">
    <citation type="submission" date="2024-08" db="EMBL/GenBank/DDBJ databases">
        <authorList>
            <person name="Cucini C."/>
            <person name="Frati F."/>
        </authorList>
    </citation>
    <scope>NUCLEOTIDE SEQUENCE [LARGE SCALE GENOMIC DNA]</scope>
</reference>
<dbReference type="Proteomes" id="UP001642540">
    <property type="component" value="Unassembled WGS sequence"/>
</dbReference>